<sequence length="554" mass="62802">MSLGFYSQVFVVPKGVSTHQPVPRRLVATQPKQVVVGRASKANTRFTTPVGLPSKFLVNQEKSNPHPTQQLVFLGMEAGLKWTDYRLEWNPANYSGVDTLIVSFQKLWYPDMVLYSSADGKYDLPLSKNVRLSSDGIIKVAPPAVLVSPCVINIKYFPFDVQRCSLKIGTWEYNGNETRLTPMHDEVVKENYLENVEWEIVGSEVDDLLVKYPCCPYIYSNLVYTLIVRRRPLYYITNIIIPCFFMSFITLSVFYLPPDSGEKITLSISILLALSVLNLLVADIMPPTSETTPLITKYLLFCMTIVMASIIITILVLNVHHRATSTHNMPMWVRKIFMQILPRYLHMKAARTPSHGRRKREKSEAEMSESHTCGEIKETGVDKSSGIWIGHGSSKLQKDKQPMDTSVTFLSNGGLKTSSRNHSSQVPLLSATQNKRRTARTSMSRPISCRCVQGEIYEKDTSVDAESVISEKDCSAYASNEDDRKNGMFHRKMLENVECIVDYVKRERNEYDVREEWKYVAMVIDRILLILFTVGFLIGSFVLMLIISGVMGVP</sequence>
<dbReference type="InterPro" id="IPR018000">
    <property type="entry name" value="Neurotransmitter_ion_chnl_CS"/>
</dbReference>
<comment type="subcellular location">
    <subcellularLocation>
        <location evidence="1">Membrane</location>
        <topology evidence="1">Multi-pass membrane protein</topology>
    </subcellularLocation>
</comment>
<keyword evidence="5" id="KW-0813">Transport</keyword>
<keyword evidence="5" id="KW-0406">Ion transport</keyword>
<keyword evidence="4 5" id="KW-0472">Membrane</keyword>
<dbReference type="PROSITE" id="PS00236">
    <property type="entry name" value="NEUROTR_ION_CHANNEL"/>
    <property type="match status" value="1"/>
</dbReference>
<evidence type="ECO:0000256" key="4">
    <source>
        <dbReference type="ARBA" id="ARBA00023136"/>
    </source>
</evidence>
<reference evidence="10" key="1">
    <citation type="submission" date="2025-08" db="UniProtKB">
        <authorList>
            <consortium name="RefSeq"/>
        </authorList>
    </citation>
    <scope>IDENTIFICATION</scope>
    <source>
        <tissue evidence="10">Testes</tissue>
    </source>
</reference>
<dbReference type="CDD" id="cd18997">
    <property type="entry name" value="LGIC_ECD_nAChR"/>
    <property type="match status" value="1"/>
</dbReference>
<dbReference type="InterPro" id="IPR036719">
    <property type="entry name" value="Neuro-gated_channel_TM_sf"/>
</dbReference>
<feature type="compositionally biased region" description="Polar residues" evidence="6">
    <location>
        <begin position="403"/>
        <end position="433"/>
    </location>
</feature>
<dbReference type="PANTHER" id="PTHR18945">
    <property type="entry name" value="NEUROTRANSMITTER GATED ION CHANNEL"/>
    <property type="match status" value="1"/>
</dbReference>
<dbReference type="Proteomes" id="UP000694865">
    <property type="component" value="Unplaced"/>
</dbReference>
<evidence type="ECO:0000259" key="8">
    <source>
        <dbReference type="Pfam" id="PF02932"/>
    </source>
</evidence>
<gene>
    <name evidence="10" type="primary">LOC100375967</name>
</gene>
<dbReference type="InterPro" id="IPR006202">
    <property type="entry name" value="Neur_chan_lig-bd"/>
</dbReference>
<keyword evidence="2 5" id="KW-0812">Transmembrane</keyword>
<dbReference type="SUPFAM" id="SSF63712">
    <property type="entry name" value="Nicotinic receptor ligand binding domain-like"/>
    <property type="match status" value="1"/>
</dbReference>
<proteinExistence type="inferred from homology"/>
<dbReference type="Pfam" id="PF02932">
    <property type="entry name" value="Neur_chan_memb"/>
    <property type="match status" value="1"/>
</dbReference>
<feature type="transmembrane region" description="Helical" evidence="5">
    <location>
        <begin position="233"/>
        <end position="256"/>
    </location>
</feature>
<feature type="compositionally biased region" description="Basic and acidic residues" evidence="6">
    <location>
        <begin position="361"/>
        <end position="376"/>
    </location>
</feature>
<feature type="transmembrane region" description="Helical" evidence="5">
    <location>
        <begin position="268"/>
        <end position="286"/>
    </location>
</feature>
<keyword evidence="5" id="KW-0407">Ion channel</keyword>
<keyword evidence="3 5" id="KW-1133">Transmembrane helix</keyword>
<dbReference type="GeneID" id="100375967"/>
<dbReference type="Gene3D" id="1.20.58.390">
    <property type="entry name" value="Neurotransmitter-gated ion-channel transmembrane domain"/>
    <property type="match status" value="2"/>
</dbReference>
<dbReference type="InterPro" id="IPR006029">
    <property type="entry name" value="Neurotrans-gated_channel_TM"/>
</dbReference>
<feature type="compositionally biased region" description="Basic residues" evidence="6">
    <location>
        <begin position="351"/>
        <end position="360"/>
    </location>
</feature>
<protein>
    <submittedName>
        <fullName evidence="10">Neuronal acetylcholine receptor subunit alpha-4-like</fullName>
    </submittedName>
</protein>
<feature type="region of interest" description="Disordered" evidence="6">
    <location>
        <begin position="392"/>
        <end position="442"/>
    </location>
</feature>
<evidence type="ECO:0000256" key="2">
    <source>
        <dbReference type="ARBA" id="ARBA00022692"/>
    </source>
</evidence>
<dbReference type="SUPFAM" id="SSF90112">
    <property type="entry name" value="Neurotransmitter-gated ion-channel transmembrane pore"/>
    <property type="match status" value="1"/>
</dbReference>
<feature type="domain" description="Neurotransmitter-gated ion-channel ligand-binding" evidence="7">
    <location>
        <begin position="76"/>
        <end position="232"/>
    </location>
</feature>
<dbReference type="CDD" id="cd19064">
    <property type="entry name" value="LGIC_TM_nAChR"/>
    <property type="match status" value="1"/>
</dbReference>
<evidence type="ECO:0000256" key="5">
    <source>
        <dbReference type="RuleBase" id="RU000687"/>
    </source>
</evidence>
<evidence type="ECO:0000256" key="6">
    <source>
        <dbReference type="SAM" id="MobiDB-lite"/>
    </source>
</evidence>
<dbReference type="Pfam" id="PF02931">
    <property type="entry name" value="Neur_chan_LBD"/>
    <property type="match status" value="1"/>
</dbReference>
<dbReference type="PRINTS" id="PR00252">
    <property type="entry name" value="NRIONCHANNEL"/>
</dbReference>
<comment type="similarity">
    <text evidence="5">Belongs to the ligand-gated ion channel (TC 1.A.9) family.</text>
</comment>
<evidence type="ECO:0000256" key="1">
    <source>
        <dbReference type="ARBA" id="ARBA00004141"/>
    </source>
</evidence>
<dbReference type="InterPro" id="IPR036734">
    <property type="entry name" value="Neur_chan_lig-bd_sf"/>
</dbReference>
<evidence type="ECO:0000256" key="3">
    <source>
        <dbReference type="ARBA" id="ARBA00022989"/>
    </source>
</evidence>
<evidence type="ECO:0000313" key="10">
    <source>
        <dbReference type="RefSeq" id="XP_006817083.1"/>
    </source>
</evidence>
<dbReference type="InterPro" id="IPR006201">
    <property type="entry name" value="Neur_channel"/>
</dbReference>
<name>A0ABM0MAP2_SACKO</name>
<feature type="domain" description="Neurotransmitter-gated ion-channel transmembrane" evidence="8">
    <location>
        <begin position="239"/>
        <end position="543"/>
    </location>
</feature>
<keyword evidence="9" id="KW-1185">Reference proteome</keyword>
<feature type="transmembrane region" description="Helical" evidence="5">
    <location>
        <begin position="527"/>
        <end position="551"/>
    </location>
</feature>
<dbReference type="InterPro" id="IPR038050">
    <property type="entry name" value="Neuro_actylchol_rec"/>
</dbReference>
<dbReference type="Gene3D" id="2.70.170.10">
    <property type="entry name" value="Neurotransmitter-gated ion-channel ligand-binding domain"/>
    <property type="match status" value="1"/>
</dbReference>
<dbReference type="RefSeq" id="XP_006817083.1">
    <property type="nucleotide sequence ID" value="XM_006817020.1"/>
</dbReference>
<evidence type="ECO:0000259" key="7">
    <source>
        <dbReference type="Pfam" id="PF02931"/>
    </source>
</evidence>
<organism evidence="9 10">
    <name type="scientific">Saccoglossus kowalevskii</name>
    <name type="common">Acorn worm</name>
    <dbReference type="NCBI Taxonomy" id="10224"/>
    <lineage>
        <taxon>Eukaryota</taxon>
        <taxon>Metazoa</taxon>
        <taxon>Hemichordata</taxon>
        <taxon>Enteropneusta</taxon>
        <taxon>Harrimaniidae</taxon>
        <taxon>Saccoglossus</taxon>
    </lineage>
</organism>
<feature type="transmembrane region" description="Helical" evidence="5">
    <location>
        <begin position="298"/>
        <end position="319"/>
    </location>
</feature>
<accession>A0ABM0MAP2</accession>
<feature type="region of interest" description="Disordered" evidence="6">
    <location>
        <begin position="351"/>
        <end position="376"/>
    </location>
</feature>
<evidence type="ECO:0000313" key="9">
    <source>
        <dbReference type="Proteomes" id="UP000694865"/>
    </source>
</evidence>